<comment type="caution">
    <text evidence="7">The sequence shown here is derived from an EMBL/GenBank/DDBJ whole genome shotgun (WGS) entry which is preliminary data.</text>
</comment>
<dbReference type="InterPro" id="IPR023772">
    <property type="entry name" value="DNA-bd_HTH_TetR-type_CS"/>
</dbReference>
<dbReference type="EMBL" id="JAVDXW010000001">
    <property type="protein sequence ID" value="MDR7299943.1"/>
    <property type="molecule type" value="Genomic_DNA"/>
</dbReference>
<feature type="region of interest" description="Disordered" evidence="5">
    <location>
        <begin position="1"/>
        <end position="35"/>
    </location>
</feature>
<keyword evidence="8" id="KW-1185">Reference proteome</keyword>
<dbReference type="PROSITE" id="PS50977">
    <property type="entry name" value="HTH_TETR_2"/>
    <property type="match status" value="1"/>
</dbReference>
<dbReference type="Gene3D" id="1.10.357.10">
    <property type="entry name" value="Tetracycline Repressor, domain 2"/>
    <property type="match status" value="1"/>
</dbReference>
<dbReference type="GO" id="GO:0000976">
    <property type="term" value="F:transcription cis-regulatory region binding"/>
    <property type="evidence" value="ECO:0007669"/>
    <property type="project" value="TreeGrafter"/>
</dbReference>
<feature type="domain" description="HTH tetR-type" evidence="6">
    <location>
        <begin position="35"/>
        <end position="95"/>
    </location>
</feature>
<name>A0AAE3Z7V7_9ACTN</name>
<gene>
    <name evidence="7" type="ORF">JOF55_000124</name>
</gene>
<accession>A0AAE3Z7V7</accession>
<keyword evidence="3" id="KW-0804">Transcription</keyword>
<keyword evidence="1" id="KW-0805">Transcription regulation</keyword>
<dbReference type="InterPro" id="IPR001647">
    <property type="entry name" value="HTH_TetR"/>
</dbReference>
<evidence type="ECO:0000313" key="8">
    <source>
        <dbReference type="Proteomes" id="UP001180845"/>
    </source>
</evidence>
<proteinExistence type="predicted"/>
<dbReference type="PANTHER" id="PTHR30055">
    <property type="entry name" value="HTH-TYPE TRANSCRIPTIONAL REGULATOR RUTR"/>
    <property type="match status" value="1"/>
</dbReference>
<sequence length="232" mass="25339">MTTAATEATEAAGAAEAGDDTAAEAPMGRRQRKAIRTRASIEDAALRLFTEQGFDATTVEQIAEAADIAPRTFFRYFPSKDAVLFGDLGGETERMRTIMDSRASHEHPMRSLAAAMLDAAERMEPDREQHLMRAELLHALDNAGDYELHLLRQQWMQDVTNLVAEHLGVDSGTDPRPGAWSMTLVSCFGSAMHAWLVRTDDSITLRHILSGVLAATSEGLEQATDEIASAPR</sequence>
<organism evidence="7 8">
    <name type="scientific">Haloactinomyces albus</name>
    <dbReference type="NCBI Taxonomy" id="1352928"/>
    <lineage>
        <taxon>Bacteria</taxon>
        <taxon>Bacillati</taxon>
        <taxon>Actinomycetota</taxon>
        <taxon>Actinomycetes</taxon>
        <taxon>Actinopolysporales</taxon>
        <taxon>Actinopolysporaceae</taxon>
        <taxon>Haloactinomyces</taxon>
    </lineage>
</organism>
<dbReference type="SUPFAM" id="SSF46689">
    <property type="entry name" value="Homeodomain-like"/>
    <property type="match status" value="1"/>
</dbReference>
<dbReference type="Pfam" id="PF17754">
    <property type="entry name" value="TetR_C_14"/>
    <property type="match status" value="1"/>
</dbReference>
<dbReference type="InterPro" id="IPR009057">
    <property type="entry name" value="Homeodomain-like_sf"/>
</dbReference>
<evidence type="ECO:0000256" key="5">
    <source>
        <dbReference type="SAM" id="MobiDB-lite"/>
    </source>
</evidence>
<feature type="compositionally biased region" description="Low complexity" evidence="5">
    <location>
        <begin position="1"/>
        <end position="16"/>
    </location>
</feature>
<dbReference type="InterPro" id="IPR050109">
    <property type="entry name" value="HTH-type_TetR-like_transc_reg"/>
</dbReference>
<evidence type="ECO:0000256" key="2">
    <source>
        <dbReference type="ARBA" id="ARBA00023125"/>
    </source>
</evidence>
<keyword evidence="2 4" id="KW-0238">DNA-binding</keyword>
<dbReference type="PROSITE" id="PS01081">
    <property type="entry name" value="HTH_TETR_1"/>
    <property type="match status" value="1"/>
</dbReference>
<dbReference type="GO" id="GO:0003700">
    <property type="term" value="F:DNA-binding transcription factor activity"/>
    <property type="evidence" value="ECO:0007669"/>
    <property type="project" value="TreeGrafter"/>
</dbReference>
<evidence type="ECO:0000259" key="6">
    <source>
        <dbReference type="PROSITE" id="PS50977"/>
    </source>
</evidence>
<protein>
    <submittedName>
        <fullName evidence="7">AcrR family transcriptional regulator</fullName>
    </submittedName>
</protein>
<dbReference type="RefSeq" id="WP_310267871.1">
    <property type="nucleotide sequence ID" value="NZ_JAVDXW010000001.1"/>
</dbReference>
<dbReference type="PRINTS" id="PR00455">
    <property type="entry name" value="HTHTETR"/>
</dbReference>
<evidence type="ECO:0000256" key="1">
    <source>
        <dbReference type="ARBA" id="ARBA00023015"/>
    </source>
</evidence>
<dbReference type="Gene3D" id="1.10.10.60">
    <property type="entry name" value="Homeodomain-like"/>
    <property type="match status" value="1"/>
</dbReference>
<evidence type="ECO:0000313" key="7">
    <source>
        <dbReference type="EMBL" id="MDR7299943.1"/>
    </source>
</evidence>
<evidence type="ECO:0000256" key="3">
    <source>
        <dbReference type="ARBA" id="ARBA00023163"/>
    </source>
</evidence>
<feature type="DNA-binding region" description="H-T-H motif" evidence="4">
    <location>
        <begin position="58"/>
        <end position="77"/>
    </location>
</feature>
<evidence type="ECO:0000256" key="4">
    <source>
        <dbReference type="PROSITE-ProRule" id="PRU00335"/>
    </source>
</evidence>
<dbReference type="InterPro" id="IPR041347">
    <property type="entry name" value="MftR_C"/>
</dbReference>
<reference evidence="7" key="1">
    <citation type="submission" date="2023-07" db="EMBL/GenBank/DDBJ databases">
        <title>Sequencing the genomes of 1000 actinobacteria strains.</title>
        <authorList>
            <person name="Klenk H.-P."/>
        </authorList>
    </citation>
    <scope>NUCLEOTIDE SEQUENCE</scope>
    <source>
        <strain evidence="7">DSM 45977</strain>
    </source>
</reference>
<dbReference type="PANTHER" id="PTHR30055:SF238">
    <property type="entry name" value="MYCOFACTOCIN BIOSYNTHESIS TRANSCRIPTIONAL REGULATOR MFTR-RELATED"/>
    <property type="match status" value="1"/>
</dbReference>
<dbReference type="Pfam" id="PF00440">
    <property type="entry name" value="TetR_N"/>
    <property type="match status" value="1"/>
</dbReference>
<dbReference type="AlphaFoldDB" id="A0AAE3Z7V7"/>
<dbReference type="Proteomes" id="UP001180845">
    <property type="component" value="Unassembled WGS sequence"/>
</dbReference>